<sequence>MEKKQAPMQPHKHVAWISKESGVAFFNPANIWKTEVPGEERSGHIVVAVGSIEQMQAVVSSINATMPPVGNLFDDLA</sequence>
<dbReference type="Proteomes" id="UP000183417">
    <property type="component" value="Unassembled WGS sequence"/>
</dbReference>
<organism evidence="1 2">
    <name type="scientific">Delftia lacustris</name>
    <dbReference type="NCBI Taxonomy" id="558537"/>
    <lineage>
        <taxon>Bacteria</taxon>
        <taxon>Pseudomonadati</taxon>
        <taxon>Pseudomonadota</taxon>
        <taxon>Betaproteobacteria</taxon>
        <taxon>Burkholderiales</taxon>
        <taxon>Comamonadaceae</taxon>
        <taxon>Delftia</taxon>
    </lineage>
</organism>
<protein>
    <submittedName>
        <fullName evidence="1">Uncharacterized protein</fullName>
    </submittedName>
</protein>
<proteinExistence type="predicted"/>
<name>A0A1H3TFK0_9BURK</name>
<accession>A0A1H3TFK0</accession>
<dbReference type="AlphaFoldDB" id="A0A1H3TFK0"/>
<dbReference type="EMBL" id="FNPE01000028">
    <property type="protein sequence ID" value="SDZ49024.1"/>
    <property type="molecule type" value="Genomic_DNA"/>
</dbReference>
<evidence type="ECO:0000313" key="1">
    <source>
        <dbReference type="EMBL" id="SDZ49024.1"/>
    </source>
</evidence>
<dbReference type="RefSeq" id="WP_143044673.1">
    <property type="nucleotide sequence ID" value="NZ_CP141274.1"/>
</dbReference>
<reference evidence="1 2" key="1">
    <citation type="submission" date="2016-10" db="EMBL/GenBank/DDBJ databases">
        <authorList>
            <person name="de Groot N.N."/>
        </authorList>
    </citation>
    <scope>NUCLEOTIDE SEQUENCE [LARGE SCALE GENOMIC DNA]</scope>
    <source>
        <strain evidence="1 2">LMG 24775</strain>
    </source>
</reference>
<evidence type="ECO:0000313" key="2">
    <source>
        <dbReference type="Proteomes" id="UP000183417"/>
    </source>
</evidence>
<gene>
    <name evidence="1" type="ORF">SAMN05421547_12836</name>
</gene>
<dbReference type="GeneID" id="94693385"/>